<dbReference type="InterPro" id="IPR013517">
    <property type="entry name" value="FG-GAP"/>
</dbReference>
<dbReference type="PANTHER" id="PTHR32305">
    <property type="match status" value="1"/>
</dbReference>
<evidence type="ECO:0000256" key="3">
    <source>
        <dbReference type="ARBA" id="ARBA00022729"/>
    </source>
</evidence>
<dbReference type="InterPro" id="IPR003284">
    <property type="entry name" value="Sal_SpvB"/>
</dbReference>
<dbReference type="Pfam" id="PF03534">
    <property type="entry name" value="SpvB"/>
    <property type="match status" value="1"/>
</dbReference>
<evidence type="ECO:0000313" key="5">
    <source>
        <dbReference type="EMBL" id="TRX40891.1"/>
    </source>
</evidence>
<dbReference type="RefSeq" id="WP_144255874.1">
    <property type="nucleotide sequence ID" value="NZ_VJZT01000004.1"/>
</dbReference>
<dbReference type="NCBIfam" id="TIGR03696">
    <property type="entry name" value="Rhs_assc_core"/>
    <property type="match status" value="1"/>
</dbReference>
<dbReference type="GO" id="GO:0005737">
    <property type="term" value="C:cytoplasm"/>
    <property type="evidence" value="ECO:0007669"/>
    <property type="project" value="InterPro"/>
</dbReference>
<dbReference type="InterPro" id="IPR050708">
    <property type="entry name" value="T6SS_VgrG/RHS"/>
</dbReference>
<dbReference type="SUPFAM" id="SSF69318">
    <property type="entry name" value="Integrin alpha N-terminal domain"/>
    <property type="match status" value="1"/>
</dbReference>
<gene>
    <name evidence="5" type="ORF">FNW21_06220</name>
</gene>
<protein>
    <recommendedName>
        <fullName evidence="7">RHS repeat-associated core domain-containing protein</fullName>
    </recommendedName>
</protein>
<evidence type="ECO:0008006" key="7">
    <source>
        <dbReference type="Google" id="ProtNLM"/>
    </source>
</evidence>
<dbReference type="Gene3D" id="2.40.128.340">
    <property type="match status" value="2"/>
</dbReference>
<sequence length="2115" mass="231993">MKKQYIFILLFVTHLIMGQTGTSTEVGVTEGQLSVSLTGGATYSIPVAVPPGINGVVPQVSLTYNSQAGNGLAGYGWNISGVSTITRIPSDKFHDGIIDAVDFDTLDRFALDGQRLVVKNSNNGVYGADGTIYETESFSNIKITFYKDITQIGNGLTFQFTDHFVVEYPDGSKAYYGNSSDSRSLTDWAITYWENPQGVRISYSYNNTNNSLSITSIKYGSIGGLIPINEVKFVYKTRNRPEQFYVSGESILRNTILSEIQVNGNGVGFRKYLLNHNTAYLGYQTLNSITETSGDGTKNYNPTNFTYGVTESTISHSSAIPSGLTNAISENTATISGDFDGDGIMDFVAYPTIGSDAKKKFWLYNNINNNNGSINPIEKNSGSFDDIFASTWLDSNNKMASGQGIMAIQRVPYTLEIDFNTYVTSIYGGVGIINSKQVFFPTTLVSSYGFYGNVVLAKKYLNGDFNGDGLTDIVAIDKRDDSAGYTNKVFFIDLDSRKITNFWSQAGVLSNNFSDTDRIEAADINGDGKTDIIHFTNGSLKVYTLNDTNQLTLLWSTTDSNIVTSQPILLGDYNGDGKMDFIIPKSTSSYSYDYFKYLSTGNGLVKTSETYPFPNEGSSRVSGGSYTNNLIPLDINGDGKTDIVRFKSLYGTTYGGGRIIITSFQNDVNSFTDSSSKIESDIILDPSIIDFPVPIFLSPNTNNRYFEIAALTGTKLFTFTSNKDFSKERLLNTVTTGNGVSESITYKPLQQDPYETIYTPSPYLSVYPNIDINVAPSFKVVSKIEERRSSSSVVYKKQLFAYSGAVSNIEGLGFLGFRSTMRTNWFDDTSSDVSTNQIISNLSKFDIEQRGANTENYTVLGLANPLNPSYNTPTSRIISKEGTYTITGTENLVATQRISLKPNSWIKAGSTFTAKINPDANASPNTPNNYITKSILTYESELLANKVYKIQNIVAQQWNGLDNTSSKTITTYDAYNNPIQSITTASNGTAVEQTSIANVNYVPASTSPYVVGRPTSKTQSISVTGDTTTSEELYAYTNQLLTQVKKKGNNTNYINEDNIYDAFGNITKKTITASGLTPRVTNYEYDPSGRFLTKSIDIEKLETVFTYNYANGNLLTELLPSKPGYPLLTTYEYDPWFKKKKTIDYLGKSNNYAYSRINSVNTKITTTGDDGSYSEELFDDLGRKTTSGVRDISGVAISSVSYLYDIYDRNIKVSEPYFGTGATQWNETKYDEYGRTKQNISFTTKTVSVSYSGLSTTVNDGSKTKTSLKNAIGNVVSMTDTPGGTINYTYFANGNLKTSNYDGVVTTIEQDGWGRKTKLTDPSAGEYRYAYNGFGETTTEITPNGTTTYTLDAVGKLTTKTISGTNTNSSTTYNYNVTSKLLDSSIFTNTLEAGAVTTNTFSYDDYKRLTGTTETTPYATFSKTINSFDAFGRVETETTTGTANGKTSSKTIKNTYKNSYAWQILDDSNQKILWQTKTVNARGQLLTADLGNGIAITNDYDTYGFASQIKHDKTSASPTNIMTLTTTFDEKKGNLKSRNNNMFNWTEDFTTSYDNLDRLTSYKNAQGAIETQNYDDRGRITQNNLGTYNYTSTAKAYQNTSVTLTDVTLPYYLNRQNQSISYNTFKSPVEIIEDGIDRISFTYNDNNDRSAMFYGSTNPDKTLRPNRKDYSADGSMEIKTTPTSTEFVTYIGGDGYSAPIVLKSDGTTQNYLYLHRDYQGSILAITDANAVVLEKRLFDAWGAILKVQNGAGVALNGLTILDRGYTGHEHLQSVGLINMNGRIYDPKLHRFLQPDNYVQDPNNTQSYNRYAYCWNNPLKYADYNGEFFGWDTLGLAILGGVINWGIHGFQLNSQGALAFGIGAVGGAMLSYGNVAGLSFFQAGSLVAATAVTSSLFTSTANHIAFGDPLMTPKELAITTGVSFVTGGLFRVPRVPVSTVSELTPTGIVGIQAESTIAATTGPTTMANVASKAVNETSKELAKSGITFKVTTNLEGLKSVAVSGINPIVDESAIALNEVVAHGAAKTGVNAVEQAAVHGNSLLSTKPTWGYKLFSNDGTFLKNGITNKLIPETRYTKAFMSDKYMEAIPFPNRLGAYQWEFGQNQILRGPLNFNMH</sequence>
<dbReference type="Pfam" id="PF13517">
    <property type="entry name" value="FG-GAP_3"/>
    <property type="match status" value="1"/>
</dbReference>
<evidence type="ECO:0000256" key="4">
    <source>
        <dbReference type="ARBA" id="ARBA00023026"/>
    </source>
</evidence>
<dbReference type="InterPro" id="IPR006530">
    <property type="entry name" value="YD"/>
</dbReference>
<comment type="subcellular location">
    <subcellularLocation>
        <location evidence="1">Secreted</location>
    </subcellularLocation>
</comment>
<dbReference type="OrthoDB" id="6225685at2"/>
<keyword evidence="2" id="KW-0964">Secreted</keyword>
<dbReference type="InterPro" id="IPR028994">
    <property type="entry name" value="Integrin_alpha_N"/>
</dbReference>
<reference evidence="5 6" key="1">
    <citation type="submission" date="2019-07" db="EMBL/GenBank/DDBJ databases">
        <title>Novel species of Flavobacterium.</title>
        <authorList>
            <person name="Liu Q."/>
            <person name="Xin Y.-H."/>
        </authorList>
    </citation>
    <scope>NUCLEOTIDE SEQUENCE [LARGE SCALE GENOMIC DNA]</scope>
    <source>
        <strain evidence="5 6">LB1R34</strain>
    </source>
</reference>
<dbReference type="InterPro" id="IPR022385">
    <property type="entry name" value="Rhs_assc_core"/>
</dbReference>
<evidence type="ECO:0000256" key="2">
    <source>
        <dbReference type="ARBA" id="ARBA00022525"/>
    </source>
</evidence>
<comment type="caution">
    <text evidence="5">The sequence shown here is derived from an EMBL/GenBank/DDBJ whole genome shotgun (WGS) entry which is preliminary data.</text>
</comment>
<dbReference type="NCBIfam" id="TIGR01643">
    <property type="entry name" value="YD_repeat_2x"/>
    <property type="match status" value="1"/>
</dbReference>
<dbReference type="Proteomes" id="UP000316371">
    <property type="component" value="Unassembled WGS sequence"/>
</dbReference>
<dbReference type="Gene3D" id="2.180.10.10">
    <property type="entry name" value="RHS repeat-associated core"/>
    <property type="match status" value="2"/>
</dbReference>
<organism evidence="5 6">
    <name type="scientific">Flavobacterium restrictum</name>
    <dbReference type="NCBI Taxonomy" id="2594428"/>
    <lineage>
        <taxon>Bacteria</taxon>
        <taxon>Pseudomonadati</taxon>
        <taxon>Bacteroidota</taxon>
        <taxon>Flavobacteriia</taxon>
        <taxon>Flavobacteriales</taxon>
        <taxon>Flavobacteriaceae</taxon>
        <taxon>Flavobacterium</taxon>
    </lineage>
</organism>
<keyword evidence="3" id="KW-0732">Signal</keyword>
<evidence type="ECO:0000256" key="1">
    <source>
        <dbReference type="ARBA" id="ARBA00004613"/>
    </source>
</evidence>
<keyword evidence="6" id="KW-1185">Reference proteome</keyword>
<proteinExistence type="predicted"/>
<evidence type="ECO:0000313" key="6">
    <source>
        <dbReference type="Proteomes" id="UP000316371"/>
    </source>
</evidence>
<dbReference type="PANTHER" id="PTHR32305:SF15">
    <property type="entry name" value="PROTEIN RHSA-RELATED"/>
    <property type="match status" value="1"/>
</dbReference>
<accession>A0A553E7H3</accession>
<keyword evidence="4" id="KW-0843">Virulence</keyword>
<dbReference type="GO" id="GO:0005576">
    <property type="term" value="C:extracellular region"/>
    <property type="evidence" value="ECO:0007669"/>
    <property type="project" value="UniProtKB-SubCell"/>
</dbReference>
<name>A0A553E7H3_9FLAO</name>
<dbReference type="EMBL" id="VJZT01000004">
    <property type="protein sequence ID" value="TRX40891.1"/>
    <property type="molecule type" value="Genomic_DNA"/>
</dbReference>